<dbReference type="Gene3D" id="3.40.390.10">
    <property type="entry name" value="Collagenase (Catalytic Domain)"/>
    <property type="match status" value="1"/>
</dbReference>
<evidence type="ECO:0000313" key="2">
    <source>
        <dbReference type="EMBL" id="MDO6672909.1"/>
    </source>
</evidence>
<dbReference type="PANTHER" id="PTHR30164">
    <property type="entry name" value="MTFA PEPTIDASE"/>
    <property type="match status" value="1"/>
</dbReference>
<dbReference type="RefSeq" id="WP_303594512.1">
    <property type="nucleotide sequence ID" value="NZ_JAUORK010000017.1"/>
</dbReference>
<evidence type="ECO:0000256" key="1">
    <source>
        <dbReference type="SAM" id="MobiDB-lite"/>
    </source>
</evidence>
<dbReference type="Gene3D" id="1.10.472.150">
    <property type="entry name" value="Glucose-regulated metallo-peptidase M90, N-terminal domain"/>
    <property type="match status" value="1"/>
</dbReference>
<dbReference type="EMBL" id="JAUORK010000017">
    <property type="protein sequence ID" value="MDO6672909.1"/>
    <property type="molecule type" value="Genomic_DNA"/>
</dbReference>
<proteinExistence type="predicted"/>
<dbReference type="Pfam" id="PF06167">
    <property type="entry name" value="Peptidase_M90"/>
    <property type="match status" value="1"/>
</dbReference>
<sequence length="281" mass="31124">MTHWWQRLWQPSARHGRDTSAPDAGTVSTASPGGETAQDDAWQAVCERLPILEGLDGEALARLERRARHQLSDWKLTSAEPLAQVEALALAAQAMLLLNGWAHAERWQDAGARVHEIMLPLQAIRREVEEMDDAGVVHVFEDTRAGETWYQGPVVVTRQDLAASGDWSGFNVVIHEFAHKLDMANATDADGFPPLPRHISAAEWHASFTAVWDDLSARLSRGEPTPIDDYAASHPAECFAVCCEYFFSAPDELDAAYPALYALLERFFQQSPLARCPPPSD</sequence>
<gene>
    <name evidence="2" type="ORF">Q4535_12375</name>
</gene>
<dbReference type="SUPFAM" id="SSF55486">
    <property type="entry name" value="Metalloproteases ('zincins'), catalytic domain"/>
    <property type="match status" value="1"/>
</dbReference>
<protein>
    <submittedName>
        <fullName evidence="2">M90 family metallopeptidase</fullName>
    </submittedName>
</protein>
<dbReference type="CDD" id="cd20169">
    <property type="entry name" value="Peptidase_M90_mtfA"/>
    <property type="match status" value="1"/>
</dbReference>
<dbReference type="Proteomes" id="UP001170481">
    <property type="component" value="Unassembled WGS sequence"/>
</dbReference>
<comment type="caution">
    <text evidence="2">The sequence shown here is derived from an EMBL/GenBank/DDBJ whole genome shotgun (WGS) entry which is preliminary data.</text>
</comment>
<feature type="region of interest" description="Disordered" evidence="1">
    <location>
        <begin position="12"/>
        <end position="38"/>
    </location>
</feature>
<accession>A0AAP4WZ77</accession>
<organism evidence="2 3">
    <name type="scientific">Cobetia amphilecti</name>
    <dbReference type="NCBI Taxonomy" id="1055104"/>
    <lineage>
        <taxon>Bacteria</taxon>
        <taxon>Pseudomonadati</taxon>
        <taxon>Pseudomonadota</taxon>
        <taxon>Gammaproteobacteria</taxon>
        <taxon>Oceanospirillales</taxon>
        <taxon>Halomonadaceae</taxon>
        <taxon>Cobetia</taxon>
    </lineage>
</organism>
<dbReference type="InterPro" id="IPR042252">
    <property type="entry name" value="MtfA_N"/>
</dbReference>
<dbReference type="GO" id="GO:0005829">
    <property type="term" value="C:cytosol"/>
    <property type="evidence" value="ECO:0007669"/>
    <property type="project" value="TreeGrafter"/>
</dbReference>
<dbReference type="PANTHER" id="PTHR30164:SF2">
    <property type="entry name" value="PROTEIN MTFA"/>
    <property type="match status" value="1"/>
</dbReference>
<dbReference type="GO" id="GO:0008237">
    <property type="term" value="F:metallopeptidase activity"/>
    <property type="evidence" value="ECO:0007669"/>
    <property type="project" value="InterPro"/>
</dbReference>
<name>A0AAP4WZ77_9GAMM</name>
<reference evidence="2" key="1">
    <citation type="submission" date="2023-07" db="EMBL/GenBank/DDBJ databases">
        <title>Genome content predicts the carbon catabolic preferences of heterotrophic bacteria.</title>
        <authorList>
            <person name="Gralka M."/>
        </authorList>
    </citation>
    <scope>NUCLEOTIDE SEQUENCE</scope>
    <source>
        <strain evidence="2">C2R13</strain>
    </source>
</reference>
<dbReference type="InterPro" id="IPR010384">
    <property type="entry name" value="MtfA_fam"/>
</dbReference>
<dbReference type="GO" id="GO:0004177">
    <property type="term" value="F:aminopeptidase activity"/>
    <property type="evidence" value="ECO:0007669"/>
    <property type="project" value="TreeGrafter"/>
</dbReference>
<dbReference type="AlphaFoldDB" id="A0AAP4WZ77"/>
<dbReference type="InterPro" id="IPR024079">
    <property type="entry name" value="MetalloPept_cat_dom_sf"/>
</dbReference>
<evidence type="ECO:0000313" key="3">
    <source>
        <dbReference type="Proteomes" id="UP001170481"/>
    </source>
</evidence>